<feature type="domain" description="STAS" evidence="4">
    <location>
        <begin position="51"/>
        <end position="155"/>
    </location>
</feature>
<dbReference type="GO" id="GO:0043856">
    <property type="term" value="F:anti-sigma factor antagonist activity"/>
    <property type="evidence" value="ECO:0007669"/>
    <property type="project" value="InterPro"/>
</dbReference>
<sequence>MAEPSKPWRRLGPEADPRTHGLRRRRQWSTRYDDGHAAQRSGRKRTVTAYAEVDAWTSQGVQVVRISGEVDLTNAIEVRDSISHVASADATVIVVDLSETTYLDSSGIAMLFRLAERIGQRRQELRIVVPANSPLRAALELTDLPQTIPVQHTLE</sequence>
<dbReference type="InterPro" id="IPR002645">
    <property type="entry name" value="STAS_dom"/>
</dbReference>
<dbReference type="CDD" id="cd07043">
    <property type="entry name" value="STAS_anti-anti-sigma_factors"/>
    <property type="match status" value="1"/>
</dbReference>
<dbReference type="PANTHER" id="PTHR33495">
    <property type="entry name" value="ANTI-SIGMA FACTOR ANTAGONIST TM_1081-RELATED-RELATED"/>
    <property type="match status" value="1"/>
</dbReference>
<evidence type="ECO:0000313" key="5">
    <source>
        <dbReference type="EMBL" id="TCC47447.1"/>
    </source>
</evidence>
<accession>A0A4R0JM60</accession>
<evidence type="ECO:0000259" key="4">
    <source>
        <dbReference type="PROSITE" id="PS50801"/>
    </source>
</evidence>
<dbReference type="OrthoDB" id="4870156at2"/>
<feature type="region of interest" description="Disordered" evidence="3">
    <location>
        <begin position="1"/>
        <end position="40"/>
    </location>
</feature>
<evidence type="ECO:0000256" key="3">
    <source>
        <dbReference type="SAM" id="MobiDB-lite"/>
    </source>
</evidence>
<dbReference type="SUPFAM" id="SSF52091">
    <property type="entry name" value="SpoIIaa-like"/>
    <property type="match status" value="1"/>
</dbReference>
<evidence type="ECO:0000256" key="2">
    <source>
        <dbReference type="RuleBase" id="RU003749"/>
    </source>
</evidence>
<dbReference type="Proteomes" id="UP000293342">
    <property type="component" value="Unassembled WGS sequence"/>
</dbReference>
<reference evidence="5 6" key="1">
    <citation type="submission" date="2019-02" db="EMBL/GenBank/DDBJ databases">
        <title>Kribbella capetownensis sp. nov. and Kribbella speibonae sp. nov., isolated from soil.</title>
        <authorList>
            <person name="Curtis S.M."/>
            <person name="Norton I."/>
            <person name="Everest G.J."/>
            <person name="Meyers P.R."/>
        </authorList>
    </citation>
    <scope>NUCLEOTIDE SEQUENCE [LARGE SCALE GENOMIC DNA]</scope>
    <source>
        <strain evidence="5 6">YM53</strain>
    </source>
</reference>
<dbReference type="EMBL" id="SJKD01000005">
    <property type="protein sequence ID" value="TCC47447.1"/>
    <property type="molecule type" value="Genomic_DNA"/>
</dbReference>
<dbReference type="Pfam" id="PF01740">
    <property type="entry name" value="STAS"/>
    <property type="match status" value="1"/>
</dbReference>
<dbReference type="NCBIfam" id="TIGR00377">
    <property type="entry name" value="ant_ant_sig"/>
    <property type="match status" value="1"/>
</dbReference>
<dbReference type="Gene3D" id="3.30.750.24">
    <property type="entry name" value="STAS domain"/>
    <property type="match status" value="1"/>
</dbReference>
<name>A0A4R0JM60_9ACTN</name>
<protein>
    <recommendedName>
        <fullName evidence="2">Anti-sigma factor antagonist</fullName>
    </recommendedName>
</protein>
<keyword evidence="6" id="KW-1185">Reference proteome</keyword>
<organism evidence="5 6">
    <name type="scientific">Kribbella capetownensis</name>
    <dbReference type="NCBI Taxonomy" id="1572659"/>
    <lineage>
        <taxon>Bacteria</taxon>
        <taxon>Bacillati</taxon>
        <taxon>Actinomycetota</taxon>
        <taxon>Actinomycetes</taxon>
        <taxon>Propionibacteriales</taxon>
        <taxon>Kribbellaceae</taxon>
        <taxon>Kribbella</taxon>
    </lineage>
</organism>
<evidence type="ECO:0000313" key="6">
    <source>
        <dbReference type="Proteomes" id="UP000293342"/>
    </source>
</evidence>
<dbReference type="PANTHER" id="PTHR33495:SF13">
    <property type="entry name" value="ANTI-SIGMA-F FACTOR ANTAGONIST RSFB"/>
    <property type="match status" value="1"/>
</dbReference>
<comment type="caution">
    <text evidence="5">The sequence shown here is derived from an EMBL/GenBank/DDBJ whole genome shotgun (WGS) entry which is preliminary data.</text>
</comment>
<gene>
    <name evidence="5" type="ORF">E0H75_21935</name>
</gene>
<dbReference type="PROSITE" id="PS50801">
    <property type="entry name" value="STAS"/>
    <property type="match status" value="1"/>
</dbReference>
<proteinExistence type="inferred from homology"/>
<dbReference type="InterPro" id="IPR003658">
    <property type="entry name" value="Anti-sigma_ant"/>
</dbReference>
<dbReference type="AlphaFoldDB" id="A0A4R0JM60"/>
<evidence type="ECO:0000256" key="1">
    <source>
        <dbReference type="ARBA" id="ARBA00009013"/>
    </source>
</evidence>
<comment type="similarity">
    <text evidence="1 2">Belongs to the anti-sigma-factor antagonist family.</text>
</comment>
<dbReference type="InterPro" id="IPR036513">
    <property type="entry name" value="STAS_dom_sf"/>
</dbReference>